<evidence type="ECO:0000313" key="3">
    <source>
        <dbReference type="EMBL" id="SNS01478.1"/>
    </source>
</evidence>
<dbReference type="Proteomes" id="UP000198432">
    <property type="component" value="Unassembled WGS sequence"/>
</dbReference>
<dbReference type="PROSITE" id="PS50005">
    <property type="entry name" value="TPR"/>
    <property type="match status" value="2"/>
</dbReference>
<dbReference type="PROSITE" id="PS51257">
    <property type="entry name" value="PROKAR_LIPOPROTEIN"/>
    <property type="match status" value="1"/>
</dbReference>
<dbReference type="AlphaFoldDB" id="A0A239B2K7"/>
<dbReference type="RefSeq" id="WP_089317182.1">
    <property type="nucleotide sequence ID" value="NZ_FZOQ01000001.1"/>
</dbReference>
<dbReference type="EMBL" id="FZOQ01000001">
    <property type="protein sequence ID" value="SNS01478.1"/>
    <property type="molecule type" value="Genomic_DNA"/>
</dbReference>
<dbReference type="InterPro" id="IPR011990">
    <property type="entry name" value="TPR-like_helical_dom_sf"/>
</dbReference>
<evidence type="ECO:0000313" key="4">
    <source>
        <dbReference type="Proteomes" id="UP000198432"/>
    </source>
</evidence>
<protein>
    <recommendedName>
        <fullName evidence="5">Tetratricopeptide repeat-containing protein</fullName>
    </recommendedName>
</protein>
<keyword evidence="1" id="KW-0802">TPR repeat</keyword>
<dbReference type="SUPFAM" id="SSF48452">
    <property type="entry name" value="TPR-like"/>
    <property type="match status" value="1"/>
</dbReference>
<dbReference type="Gene3D" id="1.25.40.10">
    <property type="entry name" value="Tetratricopeptide repeat domain"/>
    <property type="match status" value="1"/>
</dbReference>
<feature type="repeat" description="TPR" evidence="1">
    <location>
        <begin position="281"/>
        <end position="314"/>
    </location>
</feature>
<feature type="signal peptide" evidence="2">
    <location>
        <begin position="1"/>
        <end position="19"/>
    </location>
</feature>
<reference evidence="4" key="1">
    <citation type="submission" date="2017-06" db="EMBL/GenBank/DDBJ databases">
        <authorList>
            <person name="Varghese N."/>
            <person name="Submissions S."/>
        </authorList>
    </citation>
    <scope>NUCLEOTIDE SEQUENCE [LARGE SCALE GENOMIC DNA]</scope>
    <source>
        <strain evidence="4">NKM1</strain>
    </source>
</reference>
<organism evidence="3 4">
    <name type="scientific">Pontibacter ummariensis</name>
    <dbReference type="NCBI Taxonomy" id="1610492"/>
    <lineage>
        <taxon>Bacteria</taxon>
        <taxon>Pseudomonadati</taxon>
        <taxon>Bacteroidota</taxon>
        <taxon>Cytophagia</taxon>
        <taxon>Cytophagales</taxon>
        <taxon>Hymenobacteraceae</taxon>
        <taxon>Pontibacter</taxon>
    </lineage>
</organism>
<sequence length="792" mass="89118">MRQAVLLFLFLWAACSVQAQTKLVFEETRPEAYLMRQVPNSGSQANLNNIINLLDQANVRAKGGGRPSRKPEFTLKFEQQARIADAGEQLQLKVQLAKLTVGGDVLYKGFDLSEVLLPEKMSYKVNLLQGQNKVVKVYDRTATFRPGGMVLLEETIPDTAANQNYQLKIEEKQLVYTPEDVHRVQERLRLVEDYFAANAAIAGALQEAGRLMPDDIDRITLHDRKLYELEELYTHLKGNKFNEKLKLQQHDPQRLNDKLSQLQQVLQERRRAINFVLATLDQQFYNRGVSLLRNGNRSAAQAYFQKSVEVNPKFAPSHVQLAHVDFLSGYLQEAAGRLRDVLTRMRIDPETEEMAMGLAHDIYSSYISQGSSLTSRGDFHQALDAYADARELCSAIGGLRCSLPALNDGEGRAATGAFRAMVDRGSGLLSRNELREAERVAQDALRFQQEYDYVLHGAREASELLGQVKFQYYLQYIDQGQQALSQKNYAEALHQFEAALELEQQYTFKPVQELPGLAKKAAKPVLLSKLSQGYEQAMQNQLTAARDIAAEATAMQEQYALLSDTEVLAKAKLLRDRIFTQECINAQASYDKHFQNAKNLVREKKYIAADQAYQAAISGAEALPSCNIATFTARDGRAAIAVAVNYQRKLKDVNRLVSSNRYTEAIQLYEEAEGHYLANGISKFGLDHIVLFNYAKDNRKQAFTAAVVHYFAGKREEEAAVQLLSSLLERGYAKGKTKKVQEQLGRQLATKDAALALEEDAKVLAAQHTANKKGLKKLRKAYEKESRRLARM</sequence>
<dbReference type="SMART" id="SM00028">
    <property type="entry name" value="TPR"/>
    <property type="match status" value="4"/>
</dbReference>
<evidence type="ECO:0000256" key="2">
    <source>
        <dbReference type="SAM" id="SignalP"/>
    </source>
</evidence>
<feature type="chain" id="PRO_5013031687" description="Tetratricopeptide repeat-containing protein" evidence="2">
    <location>
        <begin position="20"/>
        <end position="792"/>
    </location>
</feature>
<keyword evidence="2" id="KW-0732">Signal</keyword>
<dbReference type="Pfam" id="PF13181">
    <property type="entry name" value="TPR_8"/>
    <property type="match status" value="1"/>
</dbReference>
<accession>A0A239B2K7</accession>
<name>A0A239B2K7_9BACT</name>
<evidence type="ECO:0000256" key="1">
    <source>
        <dbReference type="PROSITE-ProRule" id="PRU00339"/>
    </source>
</evidence>
<dbReference type="InterPro" id="IPR019734">
    <property type="entry name" value="TPR_rpt"/>
</dbReference>
<proteinExistence type="predicted"/>
<gene>
    <name evidence="3" type="ORF">SAMN06296052_10174</name>
</gene>
<dbReference type="OrthoDB" id="843617at2"/>
<feature type="repeat" description="TPR" evidence="1">
    <location>
        <begin position="473"/>
        <end position="506"/>
    </location>
</feature>
<keyword evidence="4" id="KW-1185">Reference proteome</keyword>
<evidence type="ECO:0008006" key="5">
    <source>
        <dbReference type="Google" id="ProtNLM"/>
    </source>
</evidence>